<evidence type="ECO:0000313" key="2">
    <source>
        <dbReference type="EMBL" id="QCD92971.1"/>
    </source>
</evidence>
<feature type="region of interest" description="Disordered" evidence="1">
    <location>
        <begin position="65"/>
        <end position="97"/>
    </location>
</feature>
<keyword evidence="3" id="KW-1185">Reference proteome</keyword>
<accession>A0A4D6LX42</accession>
<dbReference type="EMBL" id="CP039349">
    <property type="protein sequence ID" value="QCD92971.1"/>
    <property type="molecule type" value="Genomic_DNA"/>
</dbReference>
<gene>
    <name evidence="2" type="ORF">DEO72_LG5g1040</name>
</gene>
<reference evidence="2 3" key="1">
    <citation type="submission" date="2019-04" db="EMBL/GenBank/DDBJ databases">
        <title>An improved genome assembly and genetic linkage map for asparagus bean, Vigna unguiculata ssp. sesquipedialis.</title>
        <authorList>
            <person name="Xia Q."/>
            <person name="Zhang R."/>
            <person name="Dong Y."/>
        </authorList>
    </citation>
    <scope>NUCLEOTIDE SEQUENCE [LARGE SCALE GENOMIC DNA]</scope>
    <source>
        <tissue evidence="2">Leaf</tissue>
    </source>
</reference>
<feature type="region of interest" description="Disordered" evidence="1">
    <location>
        <begin position="123"/>
        <end position="151"/>
    </location>
</feature>
<proteinExistence type="predicted"/>
<evidence type="ECO:0000313" key="3">
    <source>
        <dbReference type="Proteomes" id="UP000501690"/>
    </source>
</evidence>
<dbReference type="AlphaFoldDB" id="A0A4D6LX42"/>
<protein>
    <submittedName>
        <fullName evidence="2">Uncharacterized protein</fullName>
    </submittedName>
</protein>
<evidence type="ECO:0000256" key="1">
    <source>
        <dbReference type="SAM" id="MobiDB-lite"/>
    </source>
</evidence>
<organism evidence="2 3">
    <name type="scientific">Vigna unguiculata</name>
    <name type="common">Cowpea</name>
    <dbReference type="NCBI Taxonomy" id="3917"/>
    <lineage>
        <taxon>Eukaryota</taxon>
        <taxon>Viridiplantae</taxon>
        <taxon>Streptophyta</taxon>
        <taxon>Embryophyta</taxon>
        <taxon>Tracheophyta</taxon>
        <taxon>Spermatophyta</taxon>
        <taxon>Magnoliopsida</taxon>
        <taxon>eudicotyledons</taxon>
        <taxon>Gunneridae</taxon>
        <taxon>Pentapetalae</taxon>
        <taxon>rosids</taxon>
        <taxon>fabids</taxon>
        <taxon>Fabales</taxon>
        <taxon>Fabaceae</taxon>
        <taxon>Papilionoideae</taxon>
        <taxon>50 kb inversion clade</taxon>
        <taxon>NPAAA clade</taxon>
        <taxon>indigoferoid/millettioid clade</taxon>
        <taxon>Phaseoleae</taxon>
        <taxon>Vigna</taxon>
    </lineage>
</organism>
<sequence length="151" mass="16960">MIKLYKTVPMSFPRSAAKPHQIHLQHHLLPCTAYTIITKHKQISGYLKVSCCHTYRPQPIKHVRSTTEEGNLSGPIRTGHNQHTHTGNTRQPELNSRVPRVHPPSRAQLEGCHSELNSRNATCLTPIPSSTQGIRSELNSRNTSKSTFKIS</sequence>
<name>A0A4D6LX42_VIGUN</name>
<feature type="compositionally biased region" description="Low complexity" evidence="1">
    <location>
        <begin position="77"/>
        <end position="91"/>
    </location>
</feature>
<dbReference type="Proteomes" id="UP000501690">
    <property type="component" value="Linkage Group LG5"/>
</dbReference>